<dbReference type="InterPro" id="IPR035897">
    <property type="entry name" value="Toll_tir_struct_dom_sf"/>
</dbReference>
<reference evidence="3 4" key="1">
    <citation type="submission" date="2024-01" db="EMBL/GenBank/DDBJ databases">
        <authorList>
            <person name="Waweru B."/>
        </authorList>
    </citation>
    <scope>NUCLEOTIDE SEQUENCE [LARGE SCALE GENOMIC DNA]</scope>
</reference>
<evidence type="ECO:0000259" key="2">
    <source>
        <dbReference type="PROSITE" id="PS50104"/>
    </source>
</evidence>
<feature type="domain" description="TIR" evidence="2">
    <location>
        <begin position="19"/>
        <end position="145"/>
    </location>
</feature>
<dbReference type="InterPro" id="IPR000157">
    <property type="entry name" value="TIR_dom"/>
</dbReference>
<evidence type="ECO:0000256" key="1">
    <source>
        <dbReference type="ARBA" id="ARBA00023027"/>
    </source>
</evidence>
<dbReference type="EMBL" id="CAWUPB010001168">
    <property type="protein sequence ID" value="CAK7345857.1"/>
    <property type="molecule type" value="Genomic_DNA"/>
</dbReference>
<protein>
    <recommendedName>
        <fullName evidence="2">TIR domain-containing protein</fullName>
    </recommendedName>
</protein>
<dbReference type="Gene3D" id="3.40.50.10140">
    <property type="entry name" value="Toll/interleukin-1 receptor homology (TIR) domain"/>
    <property type="match status" value="1"/>
</dbReference>
<dbReference type="PANTHER" id="PTHR32009:SF152">
    <property type="entry name" value="NEUTRAL_ALKALINE INVERTASE"/>
    <property type="match status" value="1"/>
</dbReference>
<dbReference type="SMART" id="SM00255">
    <property type="entry name" value="TIR"/>
    <property type="match status" value="1"/>
</dbReference>
<dbReference type="GO" id="GO:0007165">
    <property type="term" value="P:signal transduction"/>
    <property type="evidence" value="ECO:0007669"/>
    <property type="project" value="InterPro"/>
</dbReference>
<keyword evidence="4" id="KW-1185">Reference proteome</keyword>
<accession>A0AAV1S4L1</accession>
<evidence type="ECO:0000313" key="4">
    <source>
        <dbReference type="Proteomes" id="UP001314170"/>
    </source>
</evidence>
<comment type="caution">
    <text evidence="3">The sequence shown here is derived from an EMBL/GenBank/DDBJ whole genome shotgun (WGS) entry which is preliminary data.</text>
</comment>
<dbReference type="Proteomes" id="UP001314170">
    <property type="component" value="Unassembled WGS sequence"/>
</dbReference>
<dbReference type="Pfam" id="PF01582">
    <property type="entry name" value="TIR"/>
    <property type="match status" value="1"/>
</dbReference>
<dbReference type="PANTHER" id="PTHR32009">
    <property type="entry name" value="TMV RESISTANCE PROTEIN N-LIKE"/>
    <property type="match status" value="1"/>
</dbReference>
<keyword evidence="1" id="KW-0520">NAD</keyword>
<dbReference type="FunFam" id="3.40.50.10140:FF:000007">
    <property type="entry name" value="Disease resistance protein (TIR-NBS-LRR class)"/>
    <property type="match status" value="1"/>
</dbReference>
<gene>
    <name evidence="3" type="ORF">DCAF_LOCUS18520</name>
</gene>
<sequence>MAMCFKSESSSNSSSGVRYSYDVFLSFRGEDTRKKFTDHLYYALDQAGIHTFRDDNELPRGEEISQQLLKAIEESRISIVVFSKGYASSTWCLDELAKVMECKNSMRQIVLPVFYDIEPSDIRKQTGSFAEAFKMQDFDRINSLIAGDYINWESLPNLFESSPNREVHCQLTRSVGVRRGVRIIP</sequence>
<name>A0AAV1S4L1_9ROSI</name>
<dbReference type="SUPFAM" id="SSF52200">
    <property type="entry name" value="Toll/Interleukin receptor TIR domain"/>
    <property type="match status" value="1"/>
</dbReference>
<evidence type="ECO:0000313" key="3">
    <source>
        <dbReference type="EMBL" id="CAK7345857.1"/>
    </source>
</evidence>
<organism evidence="3 4">
    <name type="scientific">Dovyalis caffra</name>
    <dbReference type="NCBI Taxonomy" id="77055"/>
    <lineage>
        <taxon>Eukaryota</taxon>
        <taxon>Viridiplantae</taxon>
        <taxon>Streptophyta</taxon>
        <taxon>Embryophyta</taxon>
        <taxon>Tracheophyta</taxon>
        <taxon>Spermatophyta</taxon>
        <taxon>Magnoliopsida</taxon>
        <taxon>eudicotyledons</taxon>
        <taxon>Gunneridae</taxon>
        <taxon>Pentapetalae</taxon>
        <taxon>rosids</taxon>
        <taxon>fabids</taxon>
        <taxon>Malpighiales</taxon>
        <taxon>Salicaceae</taxon>
        <taxon>Flacourtieae</taxon>
        <taxon>Dovyalis</taxon>
    </lineage>
</organism>
<dbReference type="PROSITE" id="PS50104">
    <property type="entry name" value="TIR"/>
    <property type="match status" value="1"/>
</dbReference>
<proteinExistence type="predicted"/>
<dbReference type="AlphaFoldDB" id="A0AAV1S4L1"/>